<keyword evidence="9" id="KW-0235">DNA replication</keyword>
<evidence type="ECO:0000259" key="23">
    <source>
        <dbReference type="PROSITE" id="PS51510"/>
    </source>
</evidence>
<evidence type="ECO:0000256" key="17">
    <source>
        <dbReference type="ARBA" id="ARBA00033046"/>
    </source>
</evidence>
<evidence type="ECO:0000256" key="2">
    <source>
        <dbReference type="ARBA" id="ARBA00004629"/>
    </source>
</evidence>
<feature type="repeat" description="WD" evidence="18">
    <location>
        <begin position="4992"/>
        <end position="5022"/>
    </location>
</feature>
<dbReference type="PROSITE" id="PS51509">
    <property type="entry name" value="PHOSPHAGEN_KINASE_N"/>
    <property type="match status" value="1"/>
</dbReference>
<feature type="compositionally biased region" description="Low complexity" evidence="21">
    <location>
        <begin position="194"/>
        <end position="206"/>
    </location>
</feature>
<feature type="repeat" description="WD" evidence="18">
    <location>
        <begin position="2237"/>
        <end position="2276"/>
    </location>
</feature>
<keyword evidence="5" id="KW-0343">GTPase activation</keyword>
<evidence type="ECO:0000256" key="8">
    <source>
        <dbReference type="ARBA" id="ARBA00022679"/>
    </source>
</evidence>
<keyword evidence="10" id="KW-0677">Repeat</keyword>
<dbReference type="Pfam" id="PF02807">
    <property type="entry name" value="ATP-gua_PtransN"/>
    <property type="match status" value="1"/>
</dbReference>
<evidence type="ECO:0000256" key="21">
    <source>
        <dbReference type="SAM" id="MobiDB-lite"/>
    </source>
</evidence>
<comment type="similarity">
    <text evidence="3">Belongs to the LRWD1 family.</text>
</comment>
<name>A0AB34K9L3_PRYPA</name>
<dbReference type="Gene3D" id="3.40.50.300">
    <property type="entry name" value="P-loop containing nucleotide triphosphate hydrolases"/>
    <property type="match status" value="1"/>
</dbReference>
<evidence type="ECO:0000256" key="16">
    <source>
        <dbReference type="ARBA" id="ARBA00023328"/>
    </source>
</evidence>
<dbReference type="InterPro" id="IPR011009">
    <property type="entry name" value="Kinase-like_dom_sf"/>
</dbReference>
<dbReference type="Gene3D" id="1.10.135.10">
    <property type="entry name" value="ATP:guanido phosphotransferase, N-terminal domain"/>
    <property type="match status" value="1"/>
</dbReference>
<keyword evidence="15" id="KW-0158">Chromosome</keyword>
<feature type="region of interest" description="Disordered" evidence="21">
    <location>
        <begin position="174"/>
        <end position="206"/>
    </location>
</feature>
<dbReference type="InterPro" id="IPR027417">
    <property type="entry name" value="P-loop_NTPase"/>
</dbReference>
<evidence type="ECO:0000256" key="12">
    <source>
        <dbReference type="ARBA" id="ARBA00022777"/>
    </source>
</evidence>
<dbReference type="SUPFAM" id="SSF55931">
    <property type="entry name" value="Glutamine synthetase/guanido kinase"/>
    <property type="match status" value="1"/>
</dbReference>
<organism evidence="24 25">
    <name type="scientific">Prymnesium parvum</name>
    <name type="common">Toxic golden alga</name>
    <dbReference type="NCBI Taxonomy" id="97485"/>
    <lineage>
        <taxon>Eukaryota</taxon>
        <taxon>Haptista</taxon>
        <taxon>Haptophyta</taxon>
        <taxon>Prymnesiophyceae</taxon>
        <taxon>Prymnesiales</taxon>
        <taxon>Prymnesiaceae</taxon>
        <taxon>Prymnesium</taxon>
    </lineage>
</organism>
<evidence type="ECO:0000313" key="24">
    <source>
        <dbReference type="EMBL" id="KAL1530554.1"/>
    </source>
</evidence>
<dbReference type="GO" id="GO:0006913">
    <property type="term" value="P:nucleocytoplasmic transport"/>
    <property type="evidence" value="ECO:0007669"/>
    <property type="project" value="TreeGrafter"/>
</dbReference>
<dbReference type="Pfam" id="PF13516">
    <property type="entry name" value="LRR_6"/>
    <property type="match status" value="3"/>
</dbReference>
<dbReference type="InterPro" id="IPR013320">
    <property type="entry name" value="ConA-like_dom_sf"/>
</dbReference>
<keyword evidence="15" id="KW-0779">Telomere</keyword>
<dbReference type="GO" id="GO:0005829">
    <property type="term" value="C:cytosol"/>
    <property type="evidence" value="ECO:0007669"/>
    <property type="project" value="TreeGrafter"/>
</dbReference>
<dbReference type="InterPro" id="IPR001680">
    <property type="entry name" value="WD40_rpt"/>
</dbReference>
<dbReference type="InterPro" id="IPR027038">
    <property type="entry name" value="RanGap"/>
</dbReference>
<evidence type="ECO:0000256" key="14">
    <source>
        <dbReference type="ARBA" id="ARBA00022840"/>
    </source>
</evidence>
<sequence>MRSPVQAGKSYLYRPSDGGLRQVVHVIEIEAWLQGNVLVETHEENGGRTSQRFCLIQATLFSDEPWTSALDRALAQQLELDRSCYTVDESSHRLDSTVEVDLTIPMLERERTRHLVSVEIDREELRRTGSHLLKERFSTEDVPSHDGVDVTKRYWAWYPLREWTAMQRKLRIQEERREEERRLQVPRGARAEARASPPQRLAAARQAASEAVRPCADIRHDGLAGSPIDDDELGSRAAQLQLIGRLYAGCQTLWYHTIAGGTSRAKILHVHGVDALGNGQARLLELYCGALPPVSSGAHAAALQDPTICKLSPMDLLRAEAEGHATFARYIGESVPQRIGEPVYVEEIGGMVLELVGGCWRLPELAHTQARLSNTFAELCKYESNHATETMDPTTVRDRPVFGEVRHIIDEVIQGQLTTVIMQTAHREPATSLLEYYALQPKLQQFRSIVETEGTAPTWLPTETMEAMRRLELKLEARGDYTGPPGYPGPWFGIVHGDLHGGNIMVDSRSYAWLIDYGEVEDSHVLKDPAKLEACVWFLYTTLPISTTSLLDASPHELTLWLNLPIEMARAFTAALQAEGGASADRGETLTLHDVHNLLTSAKQAAGVAGASVNVSEVMLRIDAPEECDEYLRQAYQMLDLLMPFRDLNELYPHNFVPPFLTRERLKLAWEQISQIRGLLPNSYCRPHKVDRHSFDSHPMQLGVALFHFAFKMMLQYQEPNPTSRLLAARMIEKLASNIEMWLDDVNVQLSPAATNLVIEHGNTRSYRLAYAPGQRLCFSSDESWREAEVLRPPTEPLSTHLLRIYSGNETTEREVDLDTHSLVCIPVYAYDTGHPIRLLTRRGAWEECVVVSRAVGCNQFVLRMPPVGHHYWALLLPWNHYSLPFHPSIPLFGVHGYDESNWSALDTPSDTIGEGDEGADMPERKESEELDENATIQVEQGKLVEFVLNIRSSLRSWRVWRAVWCPGVVVAIHKKPTLSSALAGAFMSKTCDLVAGSYRFSANWGVSEQPLMIRRRVEERVELTPDSVVENVDDMQLISEIVLQELERSMVRESSEGEEVEREGVEVEPAGQTLVWSGWQRALSKDGVVTLDESTTCEEIAWERNLNLDIEVLPVYRYLPGTELRLLRGASWVRMVVEGATDRVNVYSGHVDGAFEPQIELARRNHAPVLDPAIDNNAEYLKYTGWVRSTYAFVVDALSGERLDIMLQCVKLQVEGGGEEGDALELVMHNVCSDTGQPVMVIGEAASGKSTFARLFLSMCIQQTGEMQLVPFLVTTIDLVRAIKQNNLSGDYLDGYLRTLYGLSSRQYVFLKQAMLERRLVLFLDGMDEVPTGLKSLVESYIMCFLSMHARIVMTSRPGGFSQAWLEQCVKMKILPLDAKQQEDVARARLTRTSHLQMFQQLMGRPDVQQLASNPLILSMVLSYIRSASSTHTSGPLNRWRLYHTAMSTIITRLDAKTLEARKGQAGRSASNYMTMLQEIAFSAHCKQMKDLTPEVLRQAITDQTSALWDDVTESVARGQFAVLTFFVENDETIYRYAHLTFQEHLCSMVINRMLVDELERVKSIMAGGGVKKMLQGSWWLVVIQFCLEGLVIEGERGEALAQTFCDAMLEDVLTKQGVVRLSYTEIHSYDSMAAFSAMLKHASNVRALELGDGKTDVNAEWLSLLCAGVTSHRSLKRLALKRVVVSVATPAAADAGLLGLGALIRDSTTLEVLQLQSCGLESRHLVRLLSELQRPETATPVVRLKELDLSGNKIADAGLVALAEILSTQRMALETLNIAGNALEESGVSALARALSTSRGLKTVQLATHPLPVQELTVAGRVEMDGQRLTDFDVQFVVELLSAAASQGHPHTIRGLSLGYNGLTEKGASMLARALQSGSMRLLQLNLRGNKVGTEGAVALIEAMMKGECPLELLDLSDNGICGLTTEGDGKYSPAAVLAVCAWLRQPENPLRSLKLGQNQLCGVNWDGRGHYTSEAVEALCEAVATPACQLTDLRIFGNCWGNKDAHKLAASLRQRSRPLTSLDMRWNEMGSDAVEALLEAATSACEVEHMPQRLRCGATLNAHSNWVETLQHDEHYMYSGSQDQSIRKWRRSDLHCEAVLKGHEKGVLSLKLLGDMLYAGDRKGEIKLWKVGEGEDQYQCKGTLSGHKGAIWMLQHDGETQRLYSCCDDKKVICWDVAELRTIKVFDGHKDKVYREALFLEGRETLEGGSLFAGDSTGTIYQWDIAKKELMQSWKGHEGSVWGMLMASFALISGGLDGMVKLWDPRTRELMRQLYKHSSSVCSFSVQANVFYSCAVDNIIKVWDWKDGTCLGTMHGHRETVANLCLTPEGTLFSSGIDKMVKVWKPPGSWGEEWHGLRELDLTTAGMVAEDVDRLERQLRGEAAKWVLLSVSNNCLYDEGIAKLVQVLQKTTAPLETLDLSKTGMTSVGAKLVAQLLATDSETSLPLKRLVFHGNSIGPDGYSAIGKAIRDERCGLEEFVVSTHTRETKSGTRKTVVTTEHNSVKVSDVKTMSELRADFIGDPELMILSEILSLNTSLSIIQLKRNKVGDDGICALAASIASAKLPIRAIRLECNQISADGAESLVEGLLKGGSPIEELIIFDNPITQTRAAVEKHKMEQEREAELKAAANVARSSPASEWAKIQLQVRASLAERRQHGFPSTSLSDEDFDALLKLPKELREDRWIALGGLYGPTATLAAGPGDVGSPPSDLTDAMQLPMPKHLAKLTTPQLRQLWEMVSSPVDASEAEYRPTAVQAICRLIQARGNRLHVLDLSGVALCGLDAAGRPKLGCAYTSASVDLLCEALCSEHCVLRVLRLKHSKMRETEASKLAAAVKAGAAHGPPLEALLIEEFALPMPLLLGIWREMEHGYFTLHDRTRAVECVKLDTEKHQLAPIEMRVISDLISQNKFLAELSFIGARLRDNLSWLSAAISHGVMPLTKLWLEDNGISVAMGVELVQALASGAPHLQLLDLSGNPICGVEAALDGGGDDYSCACIEALCNLLKGNGDGSSCQLSELRLVDIGLCGRAKDGNGSYQSQGIAVFVDLLSSGECSLKELDISGCNMQEEEAHALGKAVSKAIELRRLKVDVMLLEPQCLLRGHTLDVSSGGGDFSEIDAVLMVQLLLCNTTLTRMDLSGSKTLTREIKILSDALGRCKFPLRELDVSGRSLGLEGCASLLEPLRGCALESLELRRNEICGVKATGREPFSTYVLKIVCEMITREGGGLKRLNLQDNHLLGNDIYSSDAVLLLSDALRSPCCRLQELHLGLVNQQMGMREEDGAILGAAVQSCSTLRILSITNAQLPMSSLLNGSTSLDLAGKGLGRIEMGIAAQLLRSNSSLQVLHLSDNLMSQQPMVALTEAIAQGRPPLAEVCMGNLGVRSGNQIERFLQVLRSVGAPLRTLDLHGNCLLPSLHGGVDPQAWLRPLPEAGDSFRTWCNTALGALAEVCNWIEMPGNVLTKLVLNQTMVEPAADDESTSSINGSLLAAMRRRAIRRLCDALSNENCALLELSLQDFGFAPDSVLQLVEPLCRPGCSIKSLLLGEWAMNPAKLVDDAGCLSLGQADGQATDVVLACALLDDKAGAAVRTLDLEQIGSRLGVAGLQAVLSLLEGGQLCNLRAVNLKNSEWLSKRQLVSIMRALERGGAPIEELNLAGTNLCVTGLGLHATDALQLACKFMLAPHKLRKLDLRGTHLCGSSHDPANSYTLSGLIILCETLSHPDCGVEEVHLSSCGIKAEREEPQPSALPPSVYGISLNETERIVELHPKVKMQMLKYFDYPTVFKEAAQRKGLALPALEVVCRMDAAEMTKLWEQALQARALHDTAESVRESPAPLEQWRNYERGFPALKLPAQGGVHVSLMAKHLTRELYEQLKDARTAGNISLHEVIRSGVRLPHHPVGCIAGDAECYDKFGALFDPVIQDWHGWSRFQGPPHRSDIEVSRVELPVEWAEKMAPHLRAIRIEARRNFSDSPFTPSLDAAGRASVERGAAVLFEVLPSSMRGSYLNLSSLDEESRRLLLAEGLLFDQPDMETIWAGAGSSPPIEDADEWAAHRGIFRATDGHFGILVNEEDHLRFMAYRQDTDILSTFSILSEGLHALDRAHSSASISSSARRGFLTVSPINVGTGLRVTLRLELPLLGRNKETLEAVCSQLLQQVAKSDVIVTSAGTLPGSSRNSESPTETCWDVSTKAAVGVTEVLLVQGMVSMALKLAELERRLSTGECLLDAMTPPPPPLEPPPTMLARAVRRCGRLRTLSLSGRSLPVRDWCGQNGALSLASVTLTNQDALLLAELLRDHTALHSLDLSQCRLTGPVALEMVRALGASIVSTVAASLPLRLTELRLDGNRLRVSGALALVDALEKSGCPLHTLDLSATELCGGTVSLPRVFGEVRGSAVRISDDGHTALLGSDGLCSVGPLLERESGCYHVEFLVRQSTDADGAYVGLITPQAKTSSYPGADAYGIGWRAKGGVRHKHNSIFEAAAFAWGKDDRVGLRLDTSSNTLSLYKNGELLAGSQQTAFSDASASGVYFCVGRYYGTVELQCLFVSRVGGPDSMDFSALEALCTRIVPTMPLRTLLLTQNQLAGADPIGGGERNETGLRLLLSMLGSESTCGLTSLDLSRNLLSDSDASQLLCAAIGRTHQLGPEAGLSSLRLDEWHAPVQLLASGCDGTLDLSGQNMSPADARLLASALRYSVQRNSNKFQPTGLDLSRNPLGAHVLPVVQAAAECELPLVHLRVAAIGLHALGAASLLGELRRLPSLTSIDLSQNPLTSKETRLGADLSSSGADADLLNSFTTEAMEALGELLCDESPVSTAKGVPCRRNICRVELSSVQLCGGTPQVGHRAESGGRYETRGVLALANALRECKHSLKELGLSANRIRDAEATSLAAAITDNGKQALLLKLDHNALSAAGISSLTQLLPEGCSLGAHFQQPQCVFACDLCKMRLCSQPSTIYSLATSSDGQFAFLALAGGGLLRTQLRSCEPGILDGRLDGHMDDVNCVEVWGDFVVSGSDDRTVRVWKAEDSGPEACVATLAGHSARVWCTLTTEEYIYSASADNSVCVWDARAAFAGAAALVTRLDKHSDTVFVLAAAAGCIYSGSADKTIKRWTSAQHTLQLSWQAHDAAITCLAYAEHMKLLCSGAEDGRIRLWKVTEKRAECVTTLRASAESSKATTVYSLAVEPTAGHVLCAGGSDGVVHIWDLKTHALLHSLFGHSASAVRALCFVPDGTLCSAGGDSKFLQWKINDP</sequence>
<dbReference type="InterPro" id="IPR036322">
    <property type="entry name" value="WD40_repeat_dom_sf"/>
</dbReference>
<dbReference type="PROSITE" id="PS00678">
    <property type="entry name" value="WD_REPEATS_1"/>
    <property type="match status" value="1"/>
</dbReference>
<reference evidence="24 25" key="1">
    <citation type="journal article" date="2024" name="Science">
        <title>Giant polyketide synthase enzymes in the biosynthesis of giant marine polyether toxins.</title>
        <authorList>
            <person name="Fallon T.R."/>
            <person name="Shende V.V."/>
            <person name="Wierzbicki I.H."/>
            <person name="Pendleton A.L."/>
            <person name="Watervoot N.F."/>
            <person name="Auber R.P."/>
            <person name="Gonzalez D.J."/>
            <person name="Wisecaver J.H."/>
            <person name="Moore B.S."/>
        </authorList>
    </citation>
    <scope>NUCLEOTIDE SEQUENCE [LARGE SCALE GENOMIC DNA]</scope>
    <source>
        <strain evidence="24 25">12B1</strain>
    </source>
</reference>
<dbReference type="SUPFAM" id="SSF52047">
    <property type="entry name" value="RNI-like"/>
    <property type="match status" value="7"/>
</dbReference>
<keyword evidence="6 18" id="KW-0853">WD repeat</keyword>
<evidence type="ECO:0000256" key="15">
    <source>
        <dbReference type="ARBA" id="ARBA00022895"/>
    </source>
</evidence>
<feature type="domain" description="Phosphagen kinase C-terminal" evidence="23">
    <location>
        <begin position="3958"/>
        <end position="4219"/>
    </location>
</feature>
<dbReference type="CDD" id="cd00200">
    <property type="entry name" value="WD40"/>
    <property type="match status" value="2"/>
</dbReference>
<dbReference type="GO" id="GO:0005524">
    <property type="term" value="F:ATP binding"/>
    <property type="evidence" value="ECO:0007669"/>
    <property type="project" value="UniProtKB-UniRule"/>
</dbReference>
<dbReference type="InterPro" id="IPR032675">
    <property type="entry name" value="LRR_dom_sf"/>
</dbReference>
<evidence type="ECO:0000256" key="19">
    <source>
        <dbReference type="PROSITE-ProRule" id="PRU00842"/>
    </source>
</evidence>
<dbReference type="InterPro" id="IPR043136">
    <property type="entry name" value="B30.2/SPRY_sf"/>
</dbReference>
<dbReference type="InterPro" id="IPR022413">
    <property type="entry name" value="ATP-guanido_PTrfase_N"/>
</dbReference>
<dbReference type="GO" id="GO:0000776">
    <property type="term" value="C:kinetochore"/>
    <property type="evidence" value="ECO:0007669"/>
    <property type="project" value="UniProtKB-KW"/>
</dbReference>
<evidence type="ECO:0000313" key="25">
    <source>
        <dbReference type="Proteomes" id="UP001515480"/>
    </source>
</evidence>
<dbReference type="GO" id="GO:0048471">
    <property type="term" value="C:perinuclear region of cytoplasm"/>
    <property type="evidence" value="ECO:0007669"/>
    <property type="project" value="TreeGrafter"/>
</dbReference>
<feature type="binding site" evidence="20">
    <location>
        <begin position="3961"/>
        <end position="3965"/>
    </location>
    <ligand>
        <name>ATP</name>
        <dbReference type="ChEBI" id="CHEBI:30616"/>
    </ligand>
</feature>
<dbReference type="GO" id="GO:0005634">
    <property type="term" value="C:nucleus"/>
    <property type="evidence" value="ECO:0007669"/>
    <property type="project" value="TreeGrafter"/>
</dbReference>
<evidence type="ECO:0000256" key="9">
    <source>
        <dbReference type="ARBA" id="ARBA00022705"/>
    </source>
</evidence>
<dbReference type="Gene3D" id="3.30.590.10">
    <property type="entry name" value="Glutamine synthetase/guanido kinase, catalytic domain"/>
    <property type="match status" value="1"/>
</dbReference>
<dbReference type="Gene3D" id="2.130.10.10">
    <property type="entry name" value="YVTN repeat-like/Quinoprotein amine dehydrogenase"/>
    <property type="match status" value="4"/>
</dbReference>
<dbReference type="SUPFAM" id="SSF56112">
    <property type="entry name" value="Protein kinase-like (PK-like)"/>
    <property type="match status" value="1"/>
</dbReference>
<dbReference type="GO" id="GO:0005096">
    <property type="term" value="F:GTPase activator activity"/>
    <property type="evidence" value="ECO:0007669"/>
    <property type="project" value="UniProtKB-KW"/>
</dbReference>
<feature type="binding site" evidence="20">
    <location>
        <begin position="4130"/>
        <end position="4134"/>
    </location>
    <ligand>
        <name>ATP</name>
        <dbReference type="ChEBI" id="CHEBI:30616"/>
    </ligand>
</feature>
<dbReference type="SMART" id="SM00368">
    <property type="entry name" value="LRR_RI"/>
    <property type="match status" value="25"/>
</dbReference>
<dbReference type="SUPFAM" id="SSF50978">
    <property type="entry name" value="WD40 repeat-like"/>
    <property type="match status" value="2"/>
</dbReference>
<feature type="binding site" evidence="20">
    <location>
        <position position="4076"/>
    </location>
    <ligand>
        <name>ATP</name>
        <dbReference type="ChEBI" id="CHEBI:30616"/>
    </ligand>
</feature>
<keyword evidence="14 20" id="KW-0067">ATP-binding</keyword>
<dbReference type="PANTHER" id="PTHR24113">
    <property type="entry name" value="RAN GTPASE-ACTIVATING PROTEIN 1"/>
    <property type="match status" value="1"/>
</dbReference>
<dbReference type="Pfam" id="PF00217">
    <property type="entry name" value="ATP-gua_Ptrans"/>
    <property type="match status" value="1"/>
</dbReference>
<evidence type="ECO:0000256" key="7">
    <source>
        <dbReference type="ARBA" id="ARBA00022614"/>
    </source>
</evidence>
<keyword evidence="13" id="KW-0995">Kinetochore</keyword>
<dbReference type="InterPro" id="IPR045544">
    <property type="entry name" value="TCAD9"/>
</dbReference>
<accession>A0AB34K9L3</accession>
<feature type="repeat" description="WD" evidence="18">
    <location>
        <begin position="2103"/>
        <end position="2142"/>
    </location>
</feature>
<feature type="binding site" evidence="20">
    <location>
        <begin position="4168"/>
        <end position="4173"/>
    </location>
    <ligand>
        <name>ATP</name>
        <dbReference type="ChEBI" id="CHEBI:30616"/>
    </ligand>
</feature>
<evidence type="ECO:0000256" key="13">
    <source>
        <dbReference type="ARBA" id="ARBA00022838"/>
    </source>
</evidence>
<gene>
    <name evidence="24" type="ORF">AB1Y20_001455</name>
</gene>
<dbReference type="Gene3D" id="3.80.10.10">
    <property type="entry name" value="Ribonuclease Inhibitor"/>
    <property type="match status" value="9"/>
</dbReference>
<dbReference type="SMART" id="SM00320">
    <property type="entry name" value="WD40"/>
    <property type="match status" value="13"/>
</dbReference>
<dbReference type="GO" id="GO:0016301">
    <property type="term" value="F:kinase activity"/>
    <property type="evidence" value="ECO:0007669"/>
    <property type="project" value="UniProtKB-KW"/>
</dbReference>
<comment type="subcellular location">
    <subcellularLocation>
        <location evidence="2">Chromosome</location>
        <location evidence="2">Centromere</location>
        <location evidence="2">Kinetochore</location>
    </subcellularLocation>
    <subcellularLocation>
        <location evidence="1">Chromosome</location>
        <location evidence="1">Telomere</location>
    </subcellularLocation>
</comment>
<dbReference type="PANTHER" id="PTHR24113:SF12">
    <property type="entry name" value="RAN GTPASE-ACTIVATING PROTEIN 1"/>
    <property type="match status" value="1"/>
</dbReference>
<evidence type="ECO:0000256" key="10">
    <source>
        <dbReference type="ARBA" id="ARBA00022737"/>
    </source>
</evidence>
<dbReference type="InterPro" id="IPR019775">
    <property type="entry name" value="WD40_repeat_CS"/>
</dbReference>
<dbReference type="Pfam" id="PF00622">
    <property type="entry name" value="SPRY"/>
    <property type="match status" value="1"/>
</dbReference>
<keyword evidence="25" id="KW-1185">Reference proteome</keyword>
<keyword evidence="7" id="KW-0433">Leucine-rich repeat</keyword>
<evidence type="ECO:0000256" key="6">
    <source>
        <dbReference type="ARBA" id="ARBA00022574"/>
    </source>
</evidence>
<dbReference type="PROSITE" id="PS50082">
    <property type="entry name" value="WD_REPEATS_2"/>
    <property type="match status" value="9"/>
</dbReference>
<protein>
    <recommendedName>
        <fullName evidence="4">Leucine-rich repeat and WD repeat-containing protein 1</fullName>
    </recommendedName>
    <alternativeName>
        <fullName evidence="17">Origin recognition complex-associated protein</fullName>
    </alternativeName>
</protein>
<dbReference type="GO" id="GO:0006260">
    <property type="term" value="P:DNA replication"/>
    <property type="evidence" value="ECO:0007669"/>
    <property type="project" value="UniProtKB-KW"/>
</dbReference>
<dbReference type="InterPro" id="IPR003877">
    <property type="entry name" value="SPRY_dom"/>
</dbReference>
<feature type="region of interest" description="Disordered" evidence="21">
    <location>
        <begin position="909"/>
        <end position="933"/>
    </location>
</feature>
<evidence type="ECO:0000259" key="22">
    <source>
        <dbReference type="PROSITE" id="PS51509"/>
    </source>
</evidence>
<dbReference type="InterPro" id="IPR015943">
    <property type="entry name" value="WD40/YVTN_repeat-like_dom_sf"/>
</dbReference>
<keyword evidence="11 20" id="KW-0547">Nucleotide-binding</keyword>
<feature type="repeat" description="WD" evidence="18">
    <location>
        <begin position="5035"/>
        <end position="5065"/>
    </location>
</feature>
<evidence type="ECO:0000256" key="1">
    <source>
        <dbReference type="ARBA" id="ARBA00004574"/>
    </source>
</evidence>
<dbReference type="Proteomes" id="UP001515480">
    <property type="component" value="Unassembled WGS sequence"/>
</dbReference>
<evidence type="ECO:0000256" key="18">
    <source>
        <dbReference type="PROSITE-ProRule" id="PRU00221"/>
    </source>
</evidence>
<dbReference type="Pfam" id="PF00400">
    <property type="entry name" value="WD40"/>
    <property type="match status" value="10"/>
</dbReference>
<dbReference type="GO" id="GO:0031267">
    <property type="term" value="F:small GTPase binding"/>
    <property type="evidence" value="ECO:0007669"/>
    <property type="project" value="TreeGrafter"/>
</dbReference>
<dbReference type="SUPFAM" id="SSF49899">
    <property type="entry name" value="Concanavalin A-like lectins/glucanases"/>
    <property type="match status" value="1"/>
</dbReference>
<dbReference type="GO" id="GO:0000781">
    <property type="term" value="C:chromosome, telomeric region"/>
    <property type="evidence" value="ECO:0007669"/>
    <property type="project" value="UniProtKB-SubCell"/>
</dbReference>
<dbReference type="PROSITE" id="PS51450">
    <property type="entry name" value="LRR"/>
    <property type="match status" value="1"/>
</dbReference>
<dbReference type="InterPro" id="IPR014746">
    <property type="entry name" value="Gln_synth/guanido_kin_cat_dom"/>
</dbReference>
<feature type="repeat" description="WD" evidence="18">
    <location>
        <begin position="2317"/>
        <end position="2348"/>
    </location>
</feature>
<dbReference type="Pfam" id="PF19974">
    <property type="entry name" value="TCAD9"/>
    <property type="match status" value="1"/>
</dbReference>
<dbReference type="PROSITE" id="PS51510">
    <property type="entry name" value="PHOSPHAGEN_KINASE_C"/>
    <property type="match status" value="1"/>
</dbReference>
<feature type="domain" description="Phosphagen kinase N-terminal" evidence="22">
    <location>
        <begin position="3844"/>
        <end position="3927"/>
    </location>
</feature>
<dbReference type="InterPro" id="IPR001611">
    <property type="entry name" value="Leu-rich_rpt"/>
</dbReference>
<dbReference type="PROSITE" id="PS50294">
    <property type="entry name" value="WD_REPEATS_REGION"/>
    <property type="match status" value="3"/>
</dbReference>
<comment type="similarity">
    <text evidence="19">Belongs to the ATP:guanido phosphotransferase family.</text>
</comment>
<dbReference type="InterPro" id="IPR036802">
    <property type="entry name" value="ATP-guanido_PTrfase_N_sf"/>
</dbReference>
<dbReference type="SUPFAM" id="SSF52540">
    <property type="entry name" value="P-loop containing nucleoside triphosphate hydrolases"/>
    <property type="match status" value="1"/>
</dbReference>
<dbReference type="SUPFAM" id="SSF48034">
    <property type="entry name" value="Guanido kinase N-terminal domain"/>
    <property type="match status" value="1"/>
</dbReference>
<evidence type="ECO:0000256" key="4">
    <source>
        <dbReference type="ARBA" id="ARBA00015536"/>
    </source>
</evidence>
<proteinExistence type="inferred from homology"/>
<keyword evidence="16" id="KW-0137">Centromere</keyword>
<feature type="repeat" description="WD" evidence="18">
    <location>
        <begin position="5169"/>
        <end position="5211"/>
    </location>
</feature>
<evidence type="ECO:0000256" key="3">
    <source>
        <dbReference type="ARBA" id="ARBA00007545"/>
    </source>
</evidence>
<dbReference type="EMBL" id="JBGBPQ010000001">
    <property type="protein sequence ID" value="KAL1530554.1"/>
    <property type="molecule type" value="Genomic_DNA"/>
</dbReference>
<evidence type="ECO:0000256" key="20">
    <source>
        <dbReference type="PROSITE-ProRule" id="PRU00843"/>
    </source>
</evidence>
<feature type="repeat" description="WD" evidence="18">
    <location>
        <begin position="2277"/>
        <end position="2316"/>
    </location>
</feature>
<keyword evidence="12 20" id="KW-0418">Kinase</keyword>
<feature type="compositionally biased region" description="Basic and acidic residues" evidence="21">
    <location>
        <begin position="174"/>
        <end position="193"/>
    </location>
</feature>
<dbReference type="Gene3D" id="2.60.120.920">
    <property type="match status" value="1"/>
</dbReference>
<dbReference type="InterPro" id="IPR022414">
    <property type="entry name" value="ATP-guanido_PTrfase_cat"/>
</dbReference>
<feature type="repeat" description="WD" evidence="18">
    <location>
        <begin position="5120"/>
        <end position="5161"/>
    </location>
</feature>
<dbReference type="SMART" id="SM00449">
    <property type="entry name" value="SPRY"/>
    <property type="match status" value="1"/>
</dbReference>
<comment type="caution">
    <text evidence="20">Lacks conserved residue(s) required for the propagation of feature annotation.</text>
</comment>
<evidence type="ECO:0000256" key="11">
    <source>
        <dbReference type="ARBA" id="ARBA00022741"/>
    </source>
</evidence>
<keyword evidence="8 20" id="KW-0808">Transferase</keyword>
<evidence type="ECO:0000256" key="5">
    <source>
        <dbReference type="ARBA" id="ARBA00022468"/>
    </source>
</evidence>
<comment type="caution">
    <text evidence="24">The sequence shown here is derived from an EMBL/GenBank/DDBJ whole genome shotgun (WGS) entry which is preliminary data.</text>
</comment>
<dbReference type="CDD" id="cd11709">
    <property type="entry name" value="SPRY"/>
    <property type="match status" value="1"/>
</dbReference>
<feature type="repeat" description="WD" evidence="18">
    <location>
        <begin position="2147"/>
        <end position="2188"/>
    </location>
</feature>